<feature type="compositionally biased region" description="Basic and acidic residues" evidence="1">
    <location>
        <begin position="86"/>
        <end position="117"/>
    </location>
</feature>
<name>A0A2G9YRI1_9BACT</name>
<evidence type="ECO:0000313" key="2">
    <source>
        <dbReference type="EMBL" id="PIP21849.1"/>
    </source>
</evidence>
<feature type="compositionally biased region" description="Basic and acidic residues" evidence="1">
    <location>
        <begin position="45"/>
        <end position="54"/>
    </location>
</feature>
<proteinExistence type="predicted"/>
<evidence type="ECO:0000256" key="1">
    <source>
        <dbReference type="SAM" id="MobiDB-lite"/>
    </source>
</evidence>
<evidence type="ECO:0000313" key="3">
    <source>
        <dbReference type="Proteomes" id="UP000231567"/>
    </source>
</evidence>
<dbReference type="AlphaFoldDB" id="A0A2G9YRI1"/>
<organism evidence="2 3">
    <name type="scientific">Candidatus Nealsonbacteria bacterium CG23_combo_of_CG06-09_8_20_14_all_40_13</name>
    <dbReference type="NCBI Taxonomy" id="1974724"/>
    <lineage>
        <taxon>Bacteria</taxon>
        <taxon>Candidatus Nealsoniibacteriota</taxon>
    </lineage>
</organism>
<comment type="caution">
    <text evidence="2">The sequence shown here is derived from an EMBL/GenBank/DDBJ whole genome shotgun (WGS) entry which is preliminary data.</text>
</comment>
<accession>A0A2G9YRI1</accession>
<sequence>MVNNPTEVKKEGLPTAPPEANDIGSGKPSPEVGKPLTGPSTPDSAELKEIRSKIQEMPARQEVIQPGAVPTEKPEEPEGQIALSQEQREEQEKQLADLLNEKDADPVALEERMGQST</sequence>
<dbReference type="EMBL" id="PCRM01000012">
    <property type="protein sequence ID" value="PIP21849.1"/>
    <property type="molecule type" value="Genomic_DNA"/>
</dbReference>
<protein>
    <submittedName>
        <fullName evidence="2">Uncharacterized protein</fullName>
    </submittedName>
</protein>
<reference evidence="2 3" key="1">
    <citation type="submission" date="2017-09" db="EMBL/GenBank/DDBJ databases">
        <title>Depth-based differentiation of microbial function through sediment-hosted aquifers and enrichment of novel symbionts in the deep terrestrial subsurface.</title>
        <authorList>
            <person name="Probst A.J."/>
            <person name="Ladd B."/>
            <person name="Jarett J.K."/>
            <person name="Geller-Mcgrath D.E."/>
            <person name="Sieber C.M."/>
            <person name="Emerson J.B."/>
            <person name="Anantharaman K."/>
            <person name="Thomas B.C."/>
            <person name="Malmstrom R."/>
            <person name="Stieglmeier M."/>
            <person name="Klingl A."/>
            <person name="Woyke T."/>
            <person name="Ryan C.M."/>
            <person name="Banfield J.F."/>
        </authorList>
    </citation>
    <scope>NUCLEOTIDE SEQUENCE [LARGE SCALE GENOMIC DNA]</scope>
    <source>
        <strain evidence="2">CG23_combo_of_CG06-09_8_20_14_all_40_13</strain>
    </source>
</reference>
<feature type="region of interest" description="Disordered" evidence="1">
    <location>
        <begin position="1"/>
        <end position="117"/>
    </location>
</feature>
<gene>
    <name evidence="2" type="ORF">COX39_00660</name>
</gene>
<dbReference type="Proteomes" id="UP000231567">
    <property type="component" value="Unassembled WGS sequence"/>
</dbReference>